<dbReference type="OrthoDB" id="5190137at2"/>
<dbReference type="CDD" id="cd00093">
    <property type="entry name" value="HTH_XRE"/>
    <property type="match status" value="1"/>
</dbReference>
<dbReference type="PANTHER" id="PTHR46558">
    <property type="entry name" value="TRACRIPTIONAL REGULATORY PROTEIN-RELATED-RELATED"/>
    <property type="match status" value="1"/>
</dbReference>
<proteinExistence type="predicted"/>
<evidence type="ECO:0000313" key="4">
    <source>
        <dbReference type="Proteomes" id="UP000094784"/>
    </source>
</evidence>
<comment type="caution">
    <text evidence="3">The sequence shown here is derived from an EMBL/GenBank/DDBJ whole genome shotgun (WGS) entry which is preliminary data.</text>
</comment>
<dbReference type="PANTHER" id="PTHR46558:SF13">
    <property type="entry name" value="HTH-TYPE TRANSCRIPTIONAL REGULATOR IMMR"/>
    <property type="match status" value="1"/>
</dbReference>
<accession>A0A1E4R4P4</accession>
<feature type="domain" description="HTH cro/C1-type" evidence="2">
    <location>
        <begin position="7"/>
        <end position="61"/>
    </location>
</feature>
<dbReference type="PROSITE" id="PS50943">
    <property type="entry name" value="HTH_CROC1"/>
    <property type="match status" value="1"/>
</dbReference>
<dbReference type="AlphaFoldDB" id="A0A1E4R4P4"/>
<evidence type="ECO:0000313" key="3">
    <source>
        <dbReference type="EMBL" id="ODV55427.1"/>
    </source>
</evidence>
<dbReference type="GO" id="GO:0003677">
    <property type="term" value="F:DNA binding"/>
    <property type="evidence" value="ECO:0007669"/>
    <property type="project" value="UniProtKB-KW"/>
</dbReference>
<gene>
    <name evidence="3" type="ORF">BG258_05680</name>
</gene>
<dbReference type="EMBL" id="MECQ01000001">
    <property type="protein sequence ID" value="ODV55427.1"/>
    <property type="molecule type" value="Genomic_DNA"/>
</dbReference>
<dbReference type="InterPro" id="IPR001387">
    <property type="entry name" value="Cro/C1-type_HTH"/>
</dbReference>
<evidence type="ECO:0000256" key="1">
    <source>
        <dbReference type="ARBA" id="ARBA00023125"/>
    </source>
</evidence>
<dbReference type="Pfam" id="PF01381">
    <property type="entry name" value="HTH_3"/>
    <property type="match status" value="1"/>
</dbReference>
<dbReference type="SMART" id="SM00530">
    <property type="entry name" value="HTH_XRE"/>
    <property type="match status" value="1"/>
</dbReference>
<reference evidence="3 4" key="1">
    <citation type="submission" date="2016-09" db="EMBL/GenBank/DDBJ databases">
        <title>Draft genome sequence of the soil isolate, Lysinibacillus fusiformis M5, a potential hypoxanthine producer.</title>
        <authorList>
            <person name="Gallegos-Monterrosa R."/>
            <person name="Maroti G."/>
            <person name="Balint B."/>
            <person name="Kovacs A.T."/>
        </authorList>
    </citation>
    <scope>NUCLEOTIDE SEQUENCE [LARGE SCALE GENOMIC DNA]</scope>
    <source>
        <strain evidence="3 4">M5</strain>
    </source>
</reference>
<dbReference type="Proteomes" id="UP000094784">
    <property type="component" value="Unassembled WGS sequence"/>
</dbReference>
<evidence type="ECO:0000259" key="2">
    <source>
        <dbReference type="PROSITE" id="PS50943"/>
    </source>
</evidence>
<protein>
    <submittedName>
        <fullName evidence="3">Immunity repressor protein</fullName>
    </submittedName>
</protein>
<sequence>MALGERLKKARNDKGLTQIEAAKKLGVTNGALSGYERNYRDPDTNMLKEMAELYEVSLDYLVGSKITSNKEMGFSKKDELDIAKRMAELQNDLTSATGLLFDGEPMSEEAKESLLEAMEFGVRLAKKNNKKYTPKKYRENDEE</sequence>
<name>A0A1E4R4P4_9BACI</name>
<dbReference type="InterPro" id="IPR010982">
    <property type="entry name" value="Lambda_DNA-bd_dom_sf"/>
</dbReference>
<organism evidence="3 4">
    <name type="scientific">Lysinibacillus fusiformis</name>
    <dbReference type="NCBI Taxonomy" id="28031"/>
    <lineage>
        <taxon>Bacteria</taxon>
        <taxon>Bacillati</taxon>
        <taxon>Bacillota</taxon>
        <taxon>Bacilli</taxon>
        <taxon>Bacillales</taxon>
        <taxon>Bacillaceae</taxon>
        <taxon>Lysinibacillus</taxon>
    </lineage>
</organism>
<keyword evidence="1" id="KW-0238">DNA-binding</keyword>
<dbReference type="RefSeq" id="WP_069480513.1">
    <property type="nucleotide sequence ID" value="NZ_KV766182.1"/>
</dbReference>
<dbReference type="Gene3D" id="1.10.260.40">
    <property type="entry name" value="lambda repressor-like DNA-binding domains"/>
    <property type="match status" value="1"/>
</dbReference>
<dbReference type="SUPFAM" id="SSF47413">
    <property type="entry name" value="lambda repressor-like DNA-binding domains"/>
    <property type="match status" value="1"/>
</dbReference>